<reference evidence="6" key="2">
    <citation type="journal article" date="2015" name="Data Brief">
        <title>Shoot transcriptome of the giant reed, Arundo donax.</title>
        <authorList>
            <person name="Barrero R.A."/>
            <person name="Guerrero F.D."/>
            <person name="Moolhuijzen P."/>
            <person name="Goolsby J.A."/>
            <person name="Tidwell J."/>
            <person name="Bellgard S.E."/>
            <person name="Bellgard M.I."/>
        </authorList>
    </citation>
    <scope>NUCLEOTIDE SEQUENCE</scope>
    <source>
        <tissue evidence="6">Shoot tissue taken approximately 20 cm above the soil surface</tissue>
    </source>
</reference>
<sequence length="132" mass="13860">MWFFHCHLDPHVPMGLGMVFEVESGTTPSSTLPRPPADWVGVCDAQHYAAAVEAPAPAPAPAPAAAPAPAEAPGAAQPQVKPPRAVDHKPSPTLPQRREHTSLPSDSAAGPEAIGHLTHFFCFTLLLFLCSS</sequence>
<proteinExistence type="inferred from homology"/>
<dbReference type="GO" id="GO:0005507">
    <property type="term" value="F:copper ion binding"/>
    <property type="evidence" value="ECO:0007669"/>
    <property type="project" value="InterPro"/>
</dbReference>
<feature type="compositionally biased region" description="Pro residues" evidence="4">
    <location>
        <begin position="56"/>
        <end position="66"/>
    </location>
</feature>
<dbReference type="Gene3D" id="2.60.40.420">
    <property type="entry name" value="Cupredoxins - blue copper proteins"/>
    <property type="match status" value="1"/>
</dbReference>
<keyword evidence="3" id="KW-0186">Copper</keyword>
<comment type="similarity">
    <text evidence="1">Belongs to the multicopper oxidase family.</text>
</comment>
<organism evidence="6">
    <name type="scientific">Arundo donax</name>
    <name type="common">Giant reed</name>
    <name type="synonym">Donax arundinaceus</name>
    <dbReference type="NCBI Taxonomy" id="35708"/>
    <lineage>
        <taxon>Eukaryota</taxon>
        <taxon>Viridiplantae</taxon>
        <taxon>Streptophyta</taxon>
        <taxon>Embryophyta</taxon>
        <taxon>Tracheophyta</taxon>
        <taxon>Spermatophyta</taxon>
        <taxon>Magnoliopsida</taxon>
        <taxon>Liliopsida</taxon>
        <taxon>Poales</taxon>
        <taxon>Poaceae</taxon>
        <taxon>PACMAD clade</taxon>
        <taxon>Arundinoideae</taxon>
        <taxon>Arundineae</taxon>
        <taxon>Arundo</taxon>
    </lineage>
</organism>
<dbReference type="SUPFAM" id="SSF49503">
    <property type="entry name" value="Cupredoxins"/>
    <property type="match status" value="1"/>
</dbReference>
<dbReference type="AlphaFoldDB" id="A0A0A9H326"/>
<evidence type="ECO:0000259" key="5">
    <source>
        <dbReference type="Pfam" id="PF07731"/>
    </source>
</evidence>
<dbReference type="PROSITE" id="PS00080">
    <property type="entry name" value="MULTICOPPER_OXIDASE2"/>
    <property type="match status" value="1"/>
</dbReference>
<evidence type="ECO:0000256" key="3">
    <source>
        <dbReference type="ARBA" id="ARBA00023008"/>
    </source>
</evidence>
<evidence type="ECO:0000313" key="6">
    <source>
        <dbReference type="EMBL" id="JAE31152.1"/>
    </source>
</evidence>
<dbReference type="InterPro" id="IPR008972">
    <property type="entry name" value="Cupredoxin"/>
</dbReference>
<evidence type="ECO:0000256" key="1">
    <source>
        <dbReference type="ARBA" id="ARBA00010609"/>
    </source>
</evidence>
<keyword evidence="2" id="KW-0479">Metal-binding</keyword>
<reference evidence="6" key="1">
    <citation type="submission" date="2014-09" db="EMBL/GenBank/DDBJ databases">
        <authorList>
            <person name="Magalhaes I.L.F."/>
            <person name="Oliveira U."/>
            <person name="Santos F.R."/>
            <person name="Vidigal T.H.D.A."/>
            <person name="Brescovit A.D."/>
            <person name="Santos A.J."/>
        </authorList>
    </citation>
    <scope>NUCLEOTIDE SEQUENCE</scope>
    <source>
        <tissue evidence="6">Shoot tissue taken approximately 20 cm above the soil surface</tissue>
    </source>
</reference>
<dbReference type="InterPro" id="IPR011706">
    <property type="entry name" value="Cu-oxidase_C"/>
</dbReference>
<evidence type="ECO:0000256" key="4">
    <source>
        <dbReference type="SAM" id="MobiDB-lite"/>
    </source>
</evidence>
<feature type="region of interest" description="Disordered" evidence="4">
    <location>
        <begin position="54"/>
        <end position="108"/>
    </location>
</feature>
<accession>A0A0A9H326</accession>
<evidence type="ECO:0000256" key="2">
    <source>
        <dbReference type="ARBA" id="ARBA00022723"/>
    </source>
</evidence>
<dbReference type="GO" id="GO:0016491">
    <property type="term" value="F:oxidoreductase activity"/>
    <property type="evidence" value="ECO:0007669"/>
    <property type="project" value="InterPro"/>
</dbReference>
<dbReference type="Pfam" id="PF07731">
    <property type="entry name" value="Cu-oxidase_2"/>
    <property type="match status" value="1"/>
</dbReference>
<protein>
    <submittedName>
        <fullName evidence="6">LAC1</fullName>
    </submittedName>
</protein>
<dbReference type="EMBL" id="GBRH01166744">
    <property type="protein sequence ID" value="JAE31152.1"/>
    <property type="molecule type" value="Transcribed_RNA"/>
</dbReference>
<feature type="compositionally biased region" description="Low complexity" evidence="4">
    <location>
        <begin position="67"/>
        <end position="79"/>
    </location>
</feature>
<name>A0A0A9H326_ARUDO</name>
<dbReference type="InterPro" id="IPR002355">
    <property type="entry name" value="Cu_oxidase_Cu_BS"/>
</dbReference>
<feature type="compositionally biased region" description="Basic and acidic residues" evidence="4">
    <location>
        <begin position="84"/>
        <end position="101"/>
    </location>
</feature>
<feature type="domain" description="Plastocyanin-like" evidence="5">
    <location>
        <begin position="1"/>
        <end position="24"/>
    </location>
</feature>